<dbReference type="InParanoid" id="A0A0D0E380"/>
<dbReference type="GO" id="GO:0019346">
    <property type="term" value="P:transsulfuration"/>
    <property type="evidence" value="ECO:0007669"/>
    <property type="project" value="InterPro"/>
</dbReference>
<dbReference type="GO" id="GO:0030170">
    <property type="term" value="F:pyridoxal phosphate binding"/>
    <property type="evidence" value="ECO:0007669"/>
    <property type="project" value="InterPro"/>
</dbReference>
<reference evidence="11" key="2">
    <citation type="submission" date="2015-01" db="EMBL/GenBank/DDBJ databases">
        <title>Evolutionary Origins and Diversification of the Mycorrhizal Mutualists.</title>
        <authorList>
            <consortium name="DOE Joint Genome Institute"/>
            <consortium name="Mycorrhizal Genomics Consortium"/>
            <person name="Kohler A."/>
            <person name="Kuo A."/>
            <person name="Nagy L.G."/>
            <person name="Floudas D."/>
            <person name="Copeland A."/>
            <person name="Barry K.W."/>
            <person name="Cichocki N."/>
            <person name="Veneault-Fourrey C."/>
            <person name="LaButti K."/>
            <person name="Lindquist E.A."/>
            <person name="Lipzen A."/>
            <person name="Lundell T."/>
            <person name="Morin E."/>
            <person name="Murat C."/>
            <person name="Riley R."/>
            <person name="Ohm R."/>
            <person name="Sun H."/>
            <person name="Tunlid A."/>
            <person name="Henrissat B."/>
            <person name="Grigoriev I.V."/>
            <person name="Hibbett D.S."/>
            <person name="Martin F."/>
        </authorList>
    </citation>
    <scope>NUCLEOTIDE SEQUENCE [LARGE SCALE GENOMIC DNA]</scope>
    <source>
        <strain evidence="11">Ve08.2h10</strain>
    </source>
</reference>
<dbReference type="SUPFAM" id="SSF53383">
    <property type="entry name" value="PLP-dependent transferases"/>
    <property type="match status" value="1"/>
</dbReference>
<dbReference type="FunFam" id="3.90.1150.10:FF:000063">
    <property type="entry name" value="Probable cystathionine gamma-synthase"/>
    <property type="match status" value="1"/>
</dbReference>
<dbReference type="InterPro" id="IPR015424">
    <property type="entry name" value="PyrdxlP-dep_Trfase"/>
</dbReference>
<organism evidence="10 11">
    <name type="scientific">Paxillus rubicundulus Ve08.2h10</name>
    <dbReference type="NCBI Taxonomy" id="930991"/>
    <lineage>
        <taxon>Eukaryota</taxon>
        <taxon>Fungi</taxon>
        <taxon>Dikarya</taxon>
        <taxon>Basidiomycota</taxon>
        <taxon>Agaricomycotina</taxon>
        <taxon>Agaricomycetes</taxon>
        <taxon>Agaricomycetidae</taxon>
        <taxon>Boletales</taxon>
        <taxon>Paxilineae</taxon>
        <taxon>Paxillaceae</taxon>
        <taxon>Paxillus</taxon>
    </lineage>
</organism>
<evidence type="ECO:0000313" key="11">
    <source>
        <dbReference type="Proteomes" id="UP000054538"/>
    </source>
</evidence>
<dbReference type="Gene3D" id="3.90.1150.10">
    <property type="entry name" value="Aspartate Aminotransferase, domain 1"/>
    <property type="match status" value="1"/>
</dbReference>
<dbReference type="AlphaFoldDB" id="A0A0D0E380"/>
<evidence type="ECO:0000256" key="6">
    <source>
        <dbReference type="ARBA" id="ARBA00060510"/>
    </source>
</evidence>
<comment type="catalytic activity">
    <reaction evidence="4">
        <text>O-succinyl-L-homoserine + L-cysteine = L,L-cystathionine + succinate + H(+)</text>
        <dbReference type="Rhea" id="RHEA:20397"/>
        <dbReference type="ChEBI" id="CHEBI:15378"/>
        <dbReference type="ChEBI" id="CHEBI:30031"/>
        <dbReference type="ChEBI" id="CHEBI:35235"/>
        <dbReference type="ChEBI" id="CHEBI:57661"/>
        <dbReference type="ChEBI" id="CHEBI:58161"/>
        <dbReference type="EC" id="2.5.1.48"/>
    </reaction>
</comment>
<evidence type="ECO:0000256" key="9">
    <source>
        <dbReference type="SAM" id="MobiDB-lite"/>
    </source>
</evidence>
<dbReference type="EC" id="2.5.1.48" evidence="7"/>
<gene>
    <name evidence="10" type="ORF">PAXRUDRAFT_9441</name>
</gene>
<keyword evidence="11" id="KW-1185">Reference proteome</keyword>
<proteinExistence type="predicted"/>
<dbReference type="Gene3D" id="3.40.640.10">
    <property type="entry name" value="Type I PLP-dependent aspartate aminotransferase-like (Major domain)"/>
    <property type="match status" value="1"/>
</dbReference>
<keyword evidence="2" id="KW-0808">Transferase</keyword>
<evidence type="ECO:0000256" key="8">
    <source>
        <dbReference type="ARBA" id="ARBA00083849"/>
    </source>
</evidence>
<dbReference type="InterPro" id="IPR015422">
    <property type="entry name" value="PyrdxlP-dep_Trfase_small"/>
</dbReference>
<evidence type="ECO:0000256" key="7">
    <source>
        <dbReference type="ARBA" id="ARBA00066530"/>
    </source>
</evidence>
<dbReference type="GO" id="GO:0003962">
    <property type="term" value="F:cystathionine gamma-synthase activity"/>
    <property type="evidence" value="ECO:0007669"/>
    <property type="project" value="UniProtKB-EC"/>
</dbReference>
<dbReference type="HOGENOM" id="CLU_011302_1_0_1"/>
<evidence type="ECO:0000256" key="3">
    <source>
        <dbReference type="ARBA" id="ARBA00022898"/>
    </source>
</evidence>
<dbReference type="PANTHER" id="PTHR42699:SF1">
    <property type="entry name" value="CYSTATHIONINE GAMMA-SYNTHASE-RELATED"/>
    <property type="match status" value="1"/>
</dbReference>
<comment type="pathway">
    <text evidence="6">Amino-acid biosynthesis; L-methionine biosynthesis via de novo pathway; L-cystathionine from O-succinyl-L-homoserine: step 1/1.</text>
</comment>
<feature type="compositionally biased region" description="Low complexity" evidence="9">
    <location>
        <begin position="182"/>
        <end position="193"/>
    </location>
</feature>
<evidence type="ECO:0000256" key="5">
    <source>
        <dbReference type="ARBA" id="ARBA00058439"/>
    </source>
</evidence>
<comment type="cofactor">
    <cofactor evidence="1">
        <name>pyridoxal 5'-phosphate</name>
        <dbReference type="ChEBI" id="CHEBI:597326"/>
    </cofactor>
</comment>
<name>A0A0D0E380_9AGAM</name>
<evidence type="ECO:0000256" key="4">
    <source>
        <dbReference type="ARBA" id="ARBA00051441"/>
    </source>
</evidence>
<dbReference type="FunCoup" id="A0A0D0E380">
    <property type="interactions" value="117"/>
</dbReference>
<dbReference type="InterPro" id="IPR051750">
    <property type="entry name" value="Trans-sulfuration_enzymes"/>
</dbReference>
<dbReference type="OrthoDB" id="10047078at2759"/>
<reference evidence="10 11" key="1">
    <citation type="submission" date="2014-04" db="EMBL/GenBank/DDBJ databases">
        <authorList>
            <consortium name="DOE Joint Genome Institute"/>
            <person name="Kuo A."/>
            <person name="Kohler A."/>
            <person name="Jargeat P."/>
            <person name="Nagy L.G."/>
            <person name="Floudas D."/>
            <person name="Copeland A."/>
            <person name="Barry K.W."/>
            <person name="Cichocki N."/>
            <person name="Veneault-Fourrey C."/>
            <person name="LaButti K."/>
            <person name="Lindquist E.A."/>
            <person name="Lipzen A."/>
            <person name="Lundell T."/>
            <person name="Morin E."/>
            <person name="Murat C."/>
            <person name="Sun H."/>
            <person name="Tunlid A."/>
            <person name="Henrissat B."/>
            <person name="Grigoriev I.V."/>
            <person name="Hibbett D.S."/>
            <person name="Martin F."/>
            <person name="Nordberg H.P."/>
            <person name="Cantor M.N."/>
            <person name="Hua S.X."/>
        </authorList>
    </citation>
    <scope>NUCLEOTIDE SEQUENCE [LARGE SCALE GENOMIC DNA]</scope>
    <source>
        <strain evidence="10 11">Ve08.2h10</strain>
    </source>
</reference>
<dbReference type="Proteomes" id="UP000054538">
    <property type="component" value="Unassembled WGS sequence"/>
</dbReference>
<dbReference type="PANTHER" id="PTHR42699">
    <property type="match status" value="1"/>
</dbReference>
<comment type="function">
    <text evidence="5">Catalyzes the formation of L-cystathionine from O-succinyl-L-homoserine (OSHS) and L-cysteine, via a gamma-replacement reaction. In the absence of thiol, catalyzes gamma-elimination to form 2-oxobutanoate, succinate and ammonia.</text>
</comment>
<dbReference type="EMBL" id="KN824887">
    <property type="protein sequence ID" value="KIK98606.1"/>
    <property type="molecule type" value="Genomic_DNA"/>
</dbReference>
<keyword evidence="3" id="KW-0663">Pyridoxal phosphate</keyword>
<feature type="compositionally biased region" description="Polar residues" evidence="9">
    <location>
        <begin position="215"/>
        <end position="232"/>
    </location>
</feature>
<protein>
    <recommendedName>
        <fullName evidence="7">cystathionine gamma-synthase</fullName>
        <ecNumber evidence="7">2.5.1.48</ecNumber>
    </recommendedName>
    <alternativeName>
        <fullName evidence="8">O-succinylhomoserine (thiol)-lyase</fullName>
    </alternativeName>
</protein>
<evidence type="ECO:0000256" key="1">
    <source>
        <dbReference type="ARBA" id="ARBA00001933"/>
    </source>
</evidence>
<feature type="region of interest" description="Disordered" evidence="9">
    <location>
        <begin position="177"/>
        <end position="232"/>
    </location>
</feature>
<dbReference type="InterPro" id="IPR015421">
    <property type="entry name" value="PyrdxlP-dep_Trfase_major"/>
</dbReference>
<evidence type="ECO:0000313" key="10">
    <source>
        <dbReference type="EMBL" id="KIK98606.1"/>
    </source>
</evidence>
<accession>A0A0D0E380</accession>
<dbReference type="FunFam" id="3.40.640.10:FF:000094">
    <property type="entry name" value="Probable cystathionine gamma-synthase"/>
    <property type="match status" value="1"/>
</dbReference>
<sequence length="638" mass="69716">MAAAVAVGSETLGLSVPPFTQHAISVSLPTWKDNVGYEKGEKRVIESMVSGYPRFFLHLSIRKLASMCEQKFGINGERCLLCPSKKVADHCRTFVLGRAALAGTPTHVRLVRYFICPDDSSTPASPTQQPSSISPARCAELHIALFPAEIFPIAKQFWQHSGLGISSRLAEHCLSLLPSQDPHGSQSPSSTSPTPSPHPHFKPLNKHYSVKHSPRSPSLGDSRSTVPATSSDILTKDQSTYLEERYGRNLPLSAGAFAKRALRRRIAGVLVRDNVDDGPQGPCAGAQDVEIGPSSRGVRDITEDDVFLYPTGMSAIWNAHQLVLRARPSAKSVCFGFPYTDTLKILEKWGPGAHFFGHGLDSDIDALENLLFEESRQNPLSPPVLALFTEFPSNPLLRSADIPRLRALADKYDFLLVIDETIGNFVNVQVLPYADIVVSSLSKVFSGDANAMGGSLVLNPKGRHYTTLKGHMTIYDDTYFDEDALFMERNSRNFAQRIRTIDENTEAVCAFLRSRSAAEGVPSPAIKEVWYPKYTTPANYLRCKLPDGGYGGLFSLTFASLAASQAFFDALPYLKGPSLGTNFTLACPYTILAHYTELGWAAQYGVEEGLVRISVGLEDKETLLRGFDAALKAAEAAK</sequence>
<evidence type="ECO:0000256" key="2">
    <source>
        <dbReference type="ARBA" id="ARBA00022679"/>
    </source>
</evidence>
<dbReference type="STRING" id="930991.A0A0D0E380"/>
<feature type="compositionally biased region" description="Basic residues" evidence="9">
    <location>
        <begin position="199"/>
        <end position="214"/>
    </location>
</feature>
<dbReference type="Pfam" id="PF01053">
    <property type="entry name" value="Cys_Met_Meta_PP"/>
    <property type="match status" value="1"/>
</dbReference>
<dbReference type="InterPro" id="IPR000277">
    <property type="entry name" value="Cys/Met-Metab_PyrdxlP-dep_enz"/>
</dbReference>